<dbReference type="SUPFAM" id="SSF55874">
    <property type="entry name" value="ATPase domain of HSP90 chaperone/DNA topoisomerase II/histidine kinase"/>
    <property type="match status" value="1"/>
</dbReference>
<dbReference type="EMBL" id="CP104778">
    <property type="protein sequence ID" value="WPC21447.1"/>
    <property type="molecule type" value="Genomic_DNA"/>
</dbReference>
<evidence type="ECO:0000313" key="9">
    <source>
        <dbReference type="EMBL" id="WPC21447.1"/>
    </source>
</evidence>
<keyword evidence="3" id="KW-0808">Transferase</keyword>
<evidence type="ECO:0000256" key="1">
    <source>
        <dbReference type="ARBA" id="ARBA00000085"/>
    </source>
</evidence>
<dbReference type="InterPro" id="IPR011712">
    <property type="entry name" value="Sig_transdc_His_kin_sub3_dim/P"/>
</dbReference>
<keyword evidence="6" id="KW-0472">Membrane</keyword>
<proteinExistence type="predicted"/>
<dbReference type="CDD" id="cd16917">
    <property type="entry name" value="HATPase_UhpB-NarQ-NarX-like"/>
    <property type="match status" value="1"/>
</dbReference>
<evidence type="ECO:0000259" key="7">
    <source>
        <dbReference type="Pfam" id="PF02518"/>
    </source>
</evidence>
<dbReference type="PANTHER" id="PTHR24421">
    <property type="entry name" value="NITRATE/NITRITE SENSOR PROTEIN NARX-RELATED"/>
    <property type="match status" value="1"/>
</dbReference>
<feature type="transmembrane region" description="Helical" evidence="6">
    <location>
        <begin position="117"/>
        <end position="133"/>
    </location>
</feature>
<keyword evidence="6" id="KW-1133">Transmembrane helix</keyword>
<evidence type="ECO:0000313" key="10">
    <source>
        <dbReference type="Proteomes" id="UP001302696"/>
    </source>
</evidence>
<feature type="transmembrane region" description="Helical" evidence="6">
    <location>
        <begin position="47"/>
        <end position="68"/>
    </location>
</feature>
<evidence type="ECO:0000256" key="4">
    <source>
        <dbReference type="ARBA" id="ARBA00022777"/>
    </source>
</evidence>
<dbReference type="Gene3D" id="1.20.5.1930">
    <property type="match status" value="1"/>
</dbReference>
<feature type="transmembrane region" description="Helical" evidence="6">
    <location>
        <begin position="140"/>
        <end position="161"/>
    </location>
</feature>
<comment type="catalytic activity">
    <reaction evidence="1">
        <text>ATP + protein L-histidine = ADP + protein N-phospho-L-histidine.</text>
        <dbReference type="EC" id="2.7.13.3"/>
    </reaction>
</comment>
<dbReference type="EC" id="2.7.13.3" evidence="2"/>
<sequence>MGNTELNKIQKELLKISKWTALVYIIAVYLISATAKYVFFMDKITNWLYLGLFFLTMIIQLAFVFSLLRFRIEAIILMQLIILMGSYVFIGRGIPIVMGMAPVILLEIWNFSKGKERMAMLVPVVLIFSAMYFENIFKNFSIGHTIILLELGAFVTVAALYTQTTFTRQFIELKKSQKLYAQLESVYDQVEQTTIEVERDRIARDFHDSIIQQIIGNLLNLEATANEMKKGGSREKSLAEIEHVIDQSREMVINSRAIVKNLKTNRDLNLETRINILSSTFKKNYHLDVQSTIKGHPDFSSEVFYQLEMIIHECLINVSKHSNVHSAIVLGEPNGDKYCVRIIDFGKGFDVKNVPKGGLNFGLKNISERAKSINGSFEINSVKGEGTTIIVNVPLGGSK</sequence>
<dbReference type="RefSeq" id="WP_063698463.1">
    <property type="nucleotide sequence ID" value="NZ_BBIM01000041.1"/>
</dbReference>
<evidence type="ECO:0000259" key="8">
    <source>
        <dbReference type="Pfam" id="PF07730"/>
    </source>
</evidence>
<dbReference type="InterPro" id="IPR036890">
    <property type="entry name" value="HATPase_C_sf"/>
</dbReference>
<keyword evidence="6" id="KW-0812">Transmembrane</keyword>
<evidence type="ECO:0000256" key="5">
    <source>
        <dbReference type="ARBA" id="ARBA00023012"/>
    </source>
</evidence>
<accession>A0ABZ0Q4L9</accession>
<feature type="transmembrane region" description="Helical" evidence="6">
    <location>
        <begin position="21"/>
        <end position="41"/>
    </location>
</feature>
<protein>
    <recommendedName>
        <fullName evidence="2">histidine kinase</fullName>
        <ecNumber evidence="2">2.7.13.3</ecNumber>
    </recommendedName>
</protein>
<keyword evidence="4 9" id="KW-0418">Kinase</keyword>
<feature type="domain" description="Histidine kinase/HSP90-like ATPase" evidence="7">
    <location>
        <begin position="306"/>
        <end position="395"/>
    </location>
</feature>
<dbReference type="Gene3D" id="3.30.565.10">
    <property type="entry name" value="Histidine kinase-like ATPase, C-terminal domain"/>
    <property type="match status" value="1"/>
</dbReference>
<dbReference type="InterPro" id="IPR050482">
    <property type="entry name" value="Sensor_HK_TwoCompSys"/>
</dbReference>
<dbReference type="GO" id="GO:0016301">
    <property type="term" value="F:kinase activity"/>
    <property type="evidence" value="ECO:0007669"/>
    <property type="project" value="UniProtKB-KW"/>
</dbReference>
<dbReference type="Pfam" id="PF02518">
    <property type="entry name" value="HATPase_c"/>
    <property type="match status" value="1"/>
</dbReference>
<evidence type="ECO:0000256" key="2">
    <source>
        <dbReference type="ARBA" id="ARBA00012438"/>
    </source>
</evidence>
<organism evidence="9 10">
    <name type="scientific">Pediococcus inopinatus</name>
    <dbReference type="NCBI Taxonomy" id="114090"/>
    <lineage>
        <taxon>Bacteria</taxon>
        <taxon>Bacillati</taxon>
        <taxon>Bacillota</taxon>
        <taxon>Bacilli</taxon>
        <taxon>Lactobacillales</taxon>
        <taxon>Lactobacillaceae</taxon>
        <taxon>Pediococcus</taxon>
    </lineage>
</organism>
<dbReference type="Pfam" id="PF07730">
    <property type="entry name" value="HisKA_3"/>
    <property type="match status" value="1"/>
</dbReference>
<evidence type="ECO:0000256" key="6">
    <source>
        <dbReference type="SAM" id="Phobius"/>
    </source>
</evidence>
<feature type="transmembrane region" description="Helical" evidence="6">
    <location>
        <begin position="80"/>
        <end position="105"/>
    </location>
</feature>
<name>A0ABZ0Q4L9_9LACO</name>
<keyword evidence="5" id="KW-0902">Two-component regulatory system</keyword>
<feature type="domain" description="Signal transduction histidine kinase subgroup 3 dimerisation and phosphoacceptor" evidence="8">
    <location>
        <begin position="198"/>
        <end position="264"/>
    </location>
</feature>
<gene>
    <name evidence="9" type="ORF">N6G96_09305</name>
</gene>
<keyword evidence="10" id="KW-1185">Reference proteome</keyword>
<dbReference type="Proteomes" id="UP001302696">
    <property type="component" value="Chromosome"/>
</dbReference>
<reference evidence="10" key="1">
    <citation type="submission" date="2024-06" db="EMBL/GenBank/DDBJ databases">
        <authorList>
            <person name="Chang H.C."/>
            <person name="Mun S.Y."/>
        </authorList>
    </citation>
    <scope>NUCLEOTIDE SEQUENCE [LARGE SCALE GENOMIC DNA]</scope>
    <source>
        <strain evidence="10">KT1</strain>
    </source>
</reference>
<dbReference type="InterPro" id="IPR003594">
    <property type="entry name" value="HATPase_dom"/>
</dbReference>
<evidence type="ECO:0000256" key="3">
    <source>
        <dbReference type="ARBA" id="ARBA00022679"/>
    </source>
</evidence>